<gene>
    <name evidence="2" type="ORF">Tcan_06469</name>
</gene>
<proteinExistence type="predicted"/>
<name>A0A0B2UZW1_TOXCA</name>
<evidence type="ECO:0000256" key="1">
    <source>
        <dbReference type="SAM" id="Phobius"/>
    </source>
</evidence>
<comment type="caution">
    <text evidence="2">The sequence shown here is derived from an EMBL/GenBank/DDBJ whole genome shotgun (WGS) entry which is preliminary data.</text>
</comment>
<feature type="transmembrane region" description="Helical" evidence="1">
    <location>
        <begin position="60"/>
        <end position="86"/>
    </location>
</feature>
<dbReference type="Proteomes" id="UP000031036">
    <property type="component" value="Unassembled WGS sequence"/>
</dbReference>
<reference evidence="2 3" key="1">
    <citation type="submission" date="2014-11" db="EMBL/GenBank/DDBJ databases">
        <title>Genetic blueprint of the zoonotic pathogen Toxocara canis.</title>
        <authorList>
            <person name="Zhu X.-Q."/>
            <person name="Korhonen P.K."/>
            <person name="Cai H."/>
            <person name="Young N.D."/>
            <person name="Nejsum P."/>
            <person name="von Samson-Himmelstjerna G."/>
            <person name="Boag P.R."/>
            <person name="Tan P."/>
            <person name="Li Q."/>
            <person name="Min J."/>
            <person name="Yang Y."/>
            <person name="Wang X."/>
            <person name="Fang X."/>
            <person name="Hall R.S."/>
            <person name="Hofmann A."/>
            <person name="Sternberg P.W."/>
            <person name="Jex A.R."/>
            <person name="Gasser R.B."/>
        </authorList>
    </citation>
    <scope>NUCLEOTIDE SEQUENCE [LARGE SCALE GENOMIC DNA]</scope>
    <source>
        <strain evidence="2">PN_DK_2014</strain>
    </source>
</reference>
<dbReference type="OrthoDB" id="5851235at2759"/>
<keyword evidence="1" id="KW-0472">Membrane</keyword>
<dbReference type="InterPro" id="IPR019428">
    <property type="entry name" value="7TM_GPCR_serpentine_rcpt_Str"/>
</dbReference>
<feature type="transmembrane region" description="Helical" evidence="1">
    <location>
        <begin position="142"/>
        <end position="169"/>
    </location>
</feature>
<feature type="transmembrane region" description="Helical" evidence="1">
    <location>
        <begin position="32"/>
        <end position="54"/>
    </location>
</feature>
<organism evidence="2 3">
    <name type="scientific">Toxocara canis</name>
    <name type="common">Canine roundworm</name>
    <dbReference type="NCBI Taxonomy" id="6265"/>
    <lineage>
        <taxon>Eukaryota</taxon>
        <taxon>Metazoa</taxon>
        <taxon>Ecdysozoa</taxon>
        <taxon>Nematoda</taxon>
        <taxon>Chromadorea</taxon>
        <taxon>Rhabditida</taxon>
        <taxon>Spirurina</taxon>
        <taxon>Ascaridomorpha</taxon>
        <taxon>Ascaridoidea</taxon>
        <taxon>Toxocaridae</taxon>
        <taxon>Toxocara</taxon>
    </lineage>
</organism>
<dbReference type="SUPFAM" id="SSF81321">
    <property type="entry name" value="Family A G protein-coupled receptor-like"/>
    <property type="match status" value="1"/>
</dbReference>
<dbReference type="Gene3D" id="1.20.1070.10">
    <property type="entry name" value="Rhodopsin 7-helix transmembrane proteins"/>
    <property type="match status" value="1"/>
</dbReference>
<evidence type="ECO:0008006" key="4">
    <source>
        <dbReference type="Google" id="ProtNLM"/>
    </source>
</evidence>
<keyword evidence="3" id="KW-1185">Reference proteome</keyword>
<evidence type="ECO:0000313" key="3">
    <source>
        <dbReference type="Proteomes" id="UP000031036"/>
    </source>
</evidence>
<feature type="transmembrane region" description="Helical" evidence="1">
    <location>
        <begin position="107"/>
        <end position="130"/>
    </location>
</feature>
<dbReference type="EMBL" id="JPKZ01002919">
    <property type="protein sequence ID" value="KHN74360.1"/>
    <property type="molecule type" value="Genomic_DNA"/>
</dbReference>
<accession>A0A0B2UZW1</accession>
<evidence type="ECO:0000313" key="2">
    <source>
        <dbReference type="EMBL" id="KHN74360.1"/>
    </source>
</evidence>
<protein>
    <recommendedName>
        <fullName evidence="4">G protein-coupled receptor</fullName>
    </recommendedName>
</protein>
<keyword evidence="1" id="KW-0812">Transmembrane</keyword>
<sequence length="246" mass="27609">MSVALVPISVDRYLKVCRRNVSKIRIKTPIPLVCLFVDFFPVLTLFTCKVLHVADRITNTLYMVLIPVGSLLIVLACNIALFVSISRHATVVATFENRRRINETQQLARATCIQAATPLFMQLPSLLGIFSIMGTDLTGNALIWHLANLIWFLMLLNPLVDAIVTLLVVKAYRRAVKSLLMPTLPRRFPKRTHQEKNRSARGMSCSLRRHTSRSGIEGSFDCTIAEDRSFIQSEFSARAVPNVSVV</sequence>
<keyword evidence="1" id="KW-1133">Transmembrane helix</keyword>
<dbReference type="Pfam" id="PF10326">
    <property type="entry name" value="7TM_GPCR_Str"/>
    <property type="match status" value="1"/>
</dbReference>
<dbReference type="AlphaFoldDB" id="A0A0B2UZW1"/>